<organism evidence="6 7">
    <name type="scientific">Phytophthora lilii</name>
    <dbReference type="NCBI Taxonomy" id="2077276"/>
    <lineage>
        <taxon>Eukaryota</taxon>
        <taxon>Sar</taxon>
        <taxon>Stramenopiles</taxon>
        <taxon>Oomycota</taxon>
        <taxon>Peronosporomycetes</taxon>
        <taxon>Peronosporales</taxon>
        <taxon>Peronosporaceae</taxon>
        <taxon>Phytophthora</taxon>
    </lineage>
</organism>
<comment type="caution">
    <text evidence="6">The sequence shown here is derived from an EMBL/GenBank/DDBJ whole genome shotgun (WGS) entry which is preliminary data.</text>
</comment>
<dbReference type="PROSITE" id="PS51257">
    <property type="entry name" value="PROKAR_LIPOPROTEIN"/>
    <property type="match status" value="1"/>
</dbReference>
<comment type="domain">
    <text evidence="5">The RxLR-dEER motif acts to carry the protein into the host cell cytoplasm through binding to cell surface phosphatidylinositol-3-phosphate.</text>
</comment>
<comment type="similarity">
    <text evidence="2 5">Belongs to the RxLR effector family.</text>
</comment>
<dbReference type="EMBL" id="BSXW01000108">
    <property type="protein sequence ID" value="GMF12213.1"/>
    <property type="molecule type" value="Genomic_DNA"/>
</dbReference>
<evidence type="ECO:0000256" key="3">
    <source>
        <dbReference type="ARBA" id="ARBA00022525"/>
    </source>
</evidence>
<feature type="chain" id="PRO_5041016803" description="RxLR effector protein" evidence="5">
    <location>
        <begin position="24"/>
        <end position="112"/>
    </location>
</feature>
<evidence type="ECO:0000256" key="5">
    <source>
        <dbReference type="RuleBase" id="RU367124"/>
    </source>
</evidence>
<gene>
    <name evidence="6" type="ORF">Plil01_000285300</name>
</gene>
<dbReference type="Proteomes" id="UP001165083">
    <property type="component" value="Unassembled WGS sequence"/>
</dbReference>
<comment type="function">
    <text evidence="5">Effector that suppresses plant defense responses during pathogen infection.</text>
</comment>
<proteinExistence type="inferred from homology"/>
<dbReference type="AlphaFoldDB" id="A0A9W6WPB9"/>
<evidence type="ECO:0000313" key="7">
    <source>
        <dbReference type="Proteomes" id="UP001165083"/>
    </source>
</evidence>
<evidence type="ECO:0000313" key="6">
    <source>
        <dbReference type="EMBL" id="GMF12213.1"/>
    </source>
</evidence>
<accession>A0A9W6WPB9</accession>
<evidence type="ECO:0000256" key="4">
    <source>
        <dbReference type="ARBA" id="ARBA00022729"/>
    </source>
</evidence>
<dbReference type="Pfam" id="PF16810">
    <property type="entry name" value="RXLR"/>
    <property type="match status" value="1"/>
</dbReference>
<dbReference type="InterPro" id="IPR031825">
    <property type="entry name" value="RXLR"/>
</dbReference>
<evidence type="ECO:0000256" key="1">
    <source>
        <dbReference type="ARBA" id="ARBA00004613"/>
    </source>
</evidence>
<keyword evidence="4 5" id="KW-0732">Signal</keyword>
<name>A0A9W6WPB9_9STRA</name>
<feature type="signal peptide" evidence="5">
    <location>
        <begin position="1"/>
        <end position="23"/>
    </location>
</feature>
<reference evidence="6" key="1">
    <citation type="submission" date="2023-04" db="EMBL/GenBank/DDBJ databases">
        <title>Phytophthora lilii NBRC 32176.</title>
        <authorList>
            <person name="Ichikawa N."/>
            <person name="Sato H."/>
            <person name="Tonouchi N."/>
        </authorList>
    </citation>
    <scope>NUCLEOTIDE SEQUENCE</scope>
    <source>
        <strain evidence="6">NBRC 32176</strain>
    </source>
</reference>
<evidence type="ECO:0000256" key="2">
    <source>
        <dbReference type="ARBA" id="ARBA00010400"/>
    </source>
</evidence>
<keyword evidence="3 5" id="KW-0964">Secreted</keyword>
<comment type="subcellular location">
    <subcellularLocation>
        <location evidence="1 5">Secreted</location>
    </subcellularLocation>
</comment>
<keyword evidence="7" id="KW-1185">Reference proteome</keyword>
<protein>
    <recommendedName>
        <fullName evidence="5">RxLR effector protein</fullName>
    </recommendedName>
</protein>
<dbReference type="GO" id="GO:0005576">
    <property type="term" value="C:extracellular region"/>
    <property type="evidence" value="ECO:0007669"/>
    <property type="project" value="UniProtKB-SubCell"/>
</dbReference>
<sequence>MQVRCVLLVVAATLLASCDPAVATDETENMTKISSEIESNAAILNDKRLLRSHKAGGDGAYVKNEERAINFKKLTNFKNWFRKNHCAPNHAAYANNLLQQTQSRNDAEEAKI</sequence>